<dbReference type="EMBL" id="BMNC01000010">
    <property type="protein sequence ID" value="GGN11413.1"/>
    <property type="molecule type" value="Genomic_DNA"/>
</dbReference>
<dbReference type="InterPro" id="IPR043917">
    <property type="entry name" value="DUF5753"/>
</dbReference>
<proteinExistence type="predicted"/>
<comment type="caution">
    <text evidence="2">The sequence shown here is derived from an EMBL/GenBank/DDBJ whole genome shotgun (WGS) entry which is preliminary data.</text>
</comment>
<evidence type="ECO:0000313" key="3">
    <source>
        <dbReference type="Proteomes" id="UP000597656"/>
    </source>
</evidence>
<gene>
    <name evidence="2" type="ORF">GCM10011609_59330</name>
</gene>
<keyword evidence="3" id="KW-1185">Reference proteome</keyword>
<evidence type="ECO:0000313" key="2">
    <source>
        <dbReference type="EMBL" id="GGN11413.1"/>
    </source>
</evidence>
<sequence>MPKRISTARGRELGAGIRAAIAGAGMTSRGAAEVMDWDEAKVSDVVNGKGGANLVEIAALLGACRVKADERAHLLAMHSETAVVGWWQQHGVCSPVELRTVVENLAVAETLTCWHTHAVPLFLQTADNMREALRASATSPADELEDRVQAGLAMQRLPRRGTTCTYFIHELALQLQVGGAEVQAGQLLHLMFMANRPNVEIRILPVARGAHAGLAGPFTLLTFSKYEPLVWVGAENSTLLAESRDAVSGYEAVVRALAAESLDEAESKELLLRLHDVTKP</sequence>
<feature type="domain" description="DUF5753" evidence="1">
    <location>
        <begin position="106"/>
        <end position="272"/>
    </location>
</feature>
<dbReference type="InterPro" id="IPR010982">
    <property type="entry name" value="Lambda_DNA-bd_dom_sf"/>
</dbReference>
<accession>A0ABQ2IJQ4</accession>
<dbReference type="Proteomes" id="UP000597656">
    <property type="component" value="Unassembled WGS sequence"/>
</dbReference>
<dbReference type="SUPFAM" id="SSF47413">
    <property type="entry name" value="lambda repressor-like DNA-binding domains"/>
    <property type="match status" value="1"/>
</dbReference>
<dbReference type="Pfam" id="PF19054">
    <property type="entry name" value="DUF5753"/>
    <property type="match status" value="1"/>
</dbReference>
<protein>
    <submittedName>
        <fullName evidence="2">Transcriptional regulator</fullName>
    </submittedName>
</protein>
<organism evidence="2 3">
    <name type="scientific">Lentzea pudingi</name>
    <dbReference type="NCBI Taxonomy" id="1789439"/>
    <lineage>
        <taxon>Bacteria</taxon>
        <taxon>Bacillati</taxon>
        <taxon>Actinomycetota</taxon>
        <taxon>Actinomycetes</taxon>
        <taxon>Pseudonocardiales</taxon>
        <taxon>Pseudonocardiaceae</taxon>
        <taxon>Lentzea</taxon>
    </lineage>
</organism>
<evidence type="ECO:0000259" key="1">
    <source>
        <dbReference type="Pfam" id="PF19054"/>
    </source>
</evidence>
<name>A0ABQ2IJQ4_9PSEU</name>
<reference evidence="3" key="1">
    <citation type="journal article" date="2019" name="Int. J. Syst. Evol. Microbiol.">
        <title>The Global Catalogue of Microorganisms (GCM) 10K type strain sequencing project: providing services to taxonomists for standard genome sequencing and annotation.</title>
        <authorList>
            <consortium name="The Broad Institute Genomics Platform"/>
            <consortium name="The Broad Institute Genome Sequencing Center for Infectious Disease"/>
            <person name="Wu L."/>
            <person name="Ma J."/>
        </authorList>
    </citation>
    <scope>NUCLEOTIDE SEQUENCE [LARGE SCALE GENOMIC DNA]</scope>
    <source>
        <strain evidence="3">CGMCC 4.7319</strain>
    </source>
</reference>